<sequence length="71" mass="8505">MLQNNVEECLVFAVFAINRDISQEYVLNIILGIYRIRKHRERSQYQKGKPPLYIHFNPRISSRVDKEEAKQ</sequence>
<evidence type="ECO:0000313" key="2">
    <source>
        <dbReference type="Proteomes" id="UP000250235"/>
    </source>
</evidence>
<protein>
    <submittedName>
        <fullName evidence="1">Uncharacterized protein</fullName>
    </submittedName>
</protein>
<evidence type="ECO:0000313" key="1">
    <source>
        <dbReference type="EMBL" id="KZV54955.1"/>
    </source>
</evidence>
<dbReference type="EMBL" id="KQ989060">
    <property type="protein sequence ID" value="KZV54955.1"/>
    <property type="molecule type" value="Genomic_DNA"/>
</dbReference>
<keyword evidence="2" id="KW-1185">Reference proteome</keyword>
<accession>A0A2Z7D6B1</accession>
<organism evidence="1 2">
    <name type="scientific">Dorcoceras hygrometricum</name>
    <dbReference type="NCBI Taxonomy" id="472368"/>
    <lineage>
        <taxon>Eukaryota</taxon>
        <taxon>Viridiplantae</taxon>
        <taxon>Streptophyta</taxon>
        <taxon>Embryophyta</taxon>
        <taxon>Tracheophyta</taxon>
        <taxon>Spermatophyta</taxon>
        <taxon>Magnoliopsida</taxon>
        <taxon>eudicotyledons</taxon>
        <taxon>Gunneridae</taxon>
        <taxon>Pentapetalae</taxon>
        <taxon>asterids</taxon>
        <taxon>lamiids</taxon>
        <taxon>Lamiales</taxon>
        <taxon>Gesneriaceae</taxon>
        <taxon>Didymocarpoideae</taxon>
        <taxon>Trichosporeae</taxon>
        <taxon>Loxocarpinae</taxon>
        <taxon>Dorcoceras</taxon>
    </lineage>
</organism>
<proteinExistence type="predicted"/>
<reference evidence="1 2" key="1">
    <citation type="journal article" date="2015" name="Proc. Natl. Acad. Sci. U.S.A.">
        <title>The resurrection genome of Boea hygrometrica: A blueprint for survival of dehydration.</title>
        <authorList>
            <person name="Xiao L."/>
            <person name="Yang G."/>
            <person name="Zhang L."/>
            <person name="Yang X."/>
            <person name="Zhao S."/>
            <person name="Ji Z."/>
            <person name="Zhou Q."/>
            <person name="Hu M."/>
            <person name="Wang Y."/>
            <person name="Chen M."/>
            <person name="Xu Y."/>
            <person name="Jin H."/>
            <person name="Xiao X."/>
            <person name="Hu G."/>
            <person name="Bao F."/>
            <person name="Hu Y."/>
            <person name="Wan P."/>
            <person name="Li L."/>
            <person name="Deng X."/>
            <person name="Kuang T."/>
            <person name="Xiang C."/>
            <person name="Zhu J.K."/>
            <person name="Oliver M.J."/>
            <person name="He Y."/>
        </authorList>
    </citation>
    <scope>NUCLEOTIDE SEQUENCE [LARGE SCALE GENOMIC DNA]</scope>
    <source>
        <strain evidence="2">cv. XS01</strain>
    </source>
</reference>
<gene>
    <name evidence="1" type="ORF">F511_31964</name>
</gene>
<dbReference type="AlphaFoldDB" id="A0A2Z7D6B1"/>
<name>A0A2Z7D6B1_9LAMI</name>
<dbReference type="Proteomes" id="UP000250235">
    <property type="component" value="Unassembled WGS sequence"/>
</dbReference>